<dbReference type="PANTHER" id="PTHR22893">
    <property type="entry name" value="NADH OXIDOREDUCTASE-RELATED"/>
    <property type="match status" value="1"/>
</dbReference>
<dbReference type="PANTHER" id="PTHR22893:SF91">
    <property type="entry name" value="NADPH DEHYDROGENASE 2-RELATED"/>
    <property type="match status" value="1"/>
</dbReference>
<dbReference type="InterPro" id="IPR045247">
    <property type="entry name" value="Oye-like"/>
</dbReference>
<dbReference type="SUPFAM" id="SSF51395">
    <property type="entry name" value="FMN-linked oxidoreductases"/>
    <property type="match status" value="1"/>
</dbReference>
<dbReference type="CDD" id="cd02933">
    <property type="entry name" value="OYE_like_FMN"/>
    <property type="match status" value="1"/>
</dbReference>
<comment type="cofactor">
    <cofactor evidence="1">
        <name>FMN</name>
        <dbReference type="ChEBI" id="CHEBI:58210"/>
    </cofactor>
</comment>
<dbReference type="STRING" id="1193682.BJP25_12595"/>
<organism evidence="5 6">
    <name type="scientific">Actinokineospora bangkokensis</name>
    <dbReference type="NCBI Taxonomy" id="1193682"/>
    <lineage>
        <taxon>Bacteria</taxon>
        <taxon>Bacillati</taxon>
        <taxon>Actinomycetota</taxon>
        <taxon>Actinomycetes</taxon>
        <taxon>Pseudonocardiales</taxon>
        <taxon>Pseudonocardiaceae</taxon>
        <taxon>Actinokineospora</taxon>
    </lineage>
</organism>
<dbReference type="EMBL" id="MKQR01000007">
    <property type="protein sequence ID" value="OLR94570.1"/>
    <property type="molecule type" value="Genomic_DNA"/>
</dbReference>
<feature type="domain" description="NADH:flavin oxidoreductase/NADH oxidase N-terminal" evidence="4">
    <location>
        <begin position="4"/>
        <end position="329"/>
    </location>
</feature>
<dbReference type="AlphaFoldDB" id="A0A1Q9LRC2"/>
<evidence type="ECO:0000256" key="2">
    <source>
        <dbReference type="ARBA" id="ARBA00005979"/>
    </source>
</evidence>
<proteinExistence type="inferred from homology"/>
<dbReference type="GO" id="GO:0016628">
    <property type="term" value="F:oxidoreductase activity, acting on the CH-CH group of donors, NAD or NADP as acceptor"/>
    <property type="evidence" value="ECO:0007669"/>
    <property type="project" value="UniProtKB-ARBA"/>
</dbReference>
<keyword evidence="3" id="KW-0560">Oxidoreductase</keyword>
<dbReference type="FunFam" id="3.20.20.70:FF:000059">
    <property type="entry name" value="N-ethylmaleimide reductase, FMN-linked"/>
    <property type="match status" value="1"/>
</dbReference>
<gene>
    <name evidence="5" type="ORF">BJP25_12595</name>
</gene>
<evidence type="ECO:0000313" key="6">
    <source>
        <dbReference type="Proteomes" id="UP000186040"/>
    </source>
</evidence>
<dbReference type="Pfam" id="PF00724">
    <property type="entry name" value="Oxidored_FMN"/>
    <property type="match status" value="1"/>
</dbReference>
<evidence type="ECO:0000256" key="1">
    <source>
        <dbReference type="ARBA" id="ARBA00001917"/>
    </source>
</evidence>
<comment type="similarity">
    <text evidence="2">Belongs to the NADH:flavin oxidoreductase/NADH oxidase family.</text>
</comment>
<dbReference type="InterPro" id="IPR001155">
    <property type="entry name" value="OxRdtase_FMN_N"/>
</dbReference>
<dbReference type="RefSeq" id="WP_075973948.1">
    <property type="nucleotide sequence ID" value="NZ_MKQR01000007.1"/>
</dbReference>
<dbReference type="GO" id="GO:0005829">
    <property type="term" value="C:cytosol"/>
    <property type="evidence" value="ECO:0007669"/>
    <property type="project" value="UniProtKB-ARBA"/>
</dbReference>
<sequence length="354" mass="37244">MTSIFEPVEVGGRTLANRVVMAPMTRNRAVGPGNTPTESMATYYAQRAGAGLIVTEGTQPSAVGQGYPFTPGLHSDEQVQAWRAVTDAVHARGGVIFAQIMHAGRISHPTLLPDVLHPVGPSPVAAAGQVFTGDGMKDFVEPIALDEHGLAETKAAFVDAARNAIAAGFDGVEVHGANGYLLHQFLSTNANQRTDAYGGSVEGRTRFPVEVTAAIADAIGAQNTGLRISPANPFNDIVEDGYRDTYTALVDAVAPLGLAYLHLAETVDRDLTVDLRKRFGGTFVLNPATPGGFTGPEHAALVEEGVADLVSFGQLYLANPDLPERLRAGGPFNPADKATFYGGTDTGYIDYPTL</sequence>
<comment type="caution">
    <text evidence="5">The sequence shown here is derived from an EMBL/GenBank/DDBJ whole genome shotgun (WGS) entry which is preliminary data.</text>
</comment>
<name>A0A1Q9LRC2_9PSEU</name>
<accession>A0A1Q9LRC2</accession>
<evidence type="ECO:0000256" key="3">
    <source>
        <dbReference type="ARBA" id="ARBA00023002"/>
    </source>
</evidence>
<reference evidence="5 6" key="1">
    <citation type="submission" date="2016-10" db="EMBL/GenBank/DDBJ databases">
        <title>The Draft Genome Sequence of Actinokineospora bangkokensis 44EHWT reveals the biosynthetic pathway of antifungal compounds Thailandins with unusual extender unit butylmalonyl-CoA.</title>
        <authorList>
            <person name="Greule A."/>
            <person name="Intra B."/>
            <person name="Flemming S."/>
            <person name="Rommel M.G."/>
            <person name="Panbangred W."/>
            <person name="Bechthold A."/>
        </authorList>
    </citation>
    <scope>NUCLEOTIDE SEQUENCE [LARGE SCALE GENOMIC DNA]</scope>
    <source>
        <strain evidence="5 6">44EHW</strain>
    </source>
</reference>
<dbReference type="OrthoDB" id="3169239at2"/>
<dbReference type="InterPro" id="IPR013785">
    <property type="entry name" value="Aldolase_TIM"/>
</dbReference>
<dbReference type="Proteomes" id="UP000186040">
    <property type="component" value="Unassembled WGS sequence"/>
</dbReference>
<evidence type="ECO:0000259" key="4">
    <source>
        <dbReference type="Pfam" id="PF00724"/>
    </source>
</evidence>
<dbReference type="Gene3D" id="3.20.20.70">
    <property type="entry name" value="Aldolase class I"/>
    <property type="match status" value="1"/>
</dbReference>
<evidence type="ECO:0000313" key="5">
    <source>
        <dbReference type="EMBL" id="OLR94570.1"/>
    </source>
</evidence>
<keyword evidence="6" id="KW-1185">Reference proteome</keyword>
<dbReference type="GO" id="GO:0010181">
    <property type="term" value="F:FMN binding"/>
    <property type="evidence" value="ECO:0007669"/>
    <property type="project" value="InterPro"/>
</dbReference>
<protein>
    <submittedName>
        <fullName evidence="5">Alkene reductase</fullName>
    </submittedName>
</protein>